<organism evidence="1 2">
    <name type="scientific">Bacteroides xylanisolvens CL03T12C04</name>
    <dbReference type="NCBI Taxonomy" id="997892"/>
    <lineage>
        <taxon>Bacteria</taxon>
        <taxon>Pseudomonadati</taxon>
        <taxon>Bacteroidota</taxon>
        <taxon>Bacteroidia</taxon>
        <taxon>Bacteroidales</taxon>
        <taxon>Bacteroidaceae</taxon>
        <taxon>Bacteroides</taxon>
    </lineage>
</organism>
<dbReference type="Proteomes" id="UP000003566">
    <property type="component" value="Unassembled WGS sequence"/>
</dbReference>
<dbReference type="AlphaFoldDB" id="I9AEX4"/>
<gene>
    <name evidence="1" type="ORF">HMPREF1074_02814</name>
</gene>
<evidence type="ECO:0000313" key="1">
    <source>
        <dbReference type="EMBL" id="EIY85897.1"/>
    </source>
</evidence>
<protein>
    <submittedName>
        <fullName evidence="1">Uncharacterized protein</fullName>
    </submittedName>
</protein>
<accession>I9AEX4</accession>
<dbReference type="HOGENOM" id="CLU_3324762_0_0_10"/>
<dbReference type="EMBL" id="AGXE01000015">
    <property type="protein sequence ID" value="EIY85897.1"/>
    <property type="molecule type" value="Genomic_DNA"/>
</dbReference>
<name>I9AEX4_9BACE</name>
<evidence type="ECO:0000313" key="2">
    <source>
        <dbReference type="Proteomes" id="UP000003566"/>
    </source>
</evidence>
<comment type="caution">
    <text evidence="1">The sequence shown here is derived from an EMBL/GenBank/DDBJ whole genome shotgun (WGS) entry which is preliminary data.</text>
</comment>
<proteinExistence type="predicted"/>
<sequence length="38" mass="4415">MFITLVMILHFFFNHLTGLVKINNDIKLTNVTIKKIAL</sequence>
<reference evidence="1 2" key="1">
    <citation type="submission" date="2012-02" db="EMBL/GenBank/DDBJ databases">
        <title>The Genome Sequence of Bacteroides xylanisolvens CL03T12C04.</title>
        <authorList>
            <consortium name="The Broad Institute Genome Sequencing Platform"/>
            <person name="Earl A."/>
            <person name="Ward D."/>
            <person name="Feldgarden M."/>
            <person name="Gevers D."/>
            <person name="Zitomersky N.L."/>
            <person name="Coyne M.J."/>
            <person name="Comstock L.E."/>
            <person name="Young S.K."/>
            <person name="Zeng Q."/>
            <person name="Gargeya S."/>
            <person name="Fitzgerald M."/>
            <person name="Haas B."/>
            <person name="Abouelleil A."/>
            <person name="Alvarado L."/>
            <person name="Arachchi H.M."/>
            <person name="Berlin A."/>
            <person name="Chapman S.B."/>
            <person name="Gearin G."/>
            <person name="Goldberg J."/>
            <person name="Griggs A."/>
            <person name="Gujja S."/>
            <person name="Hansen M."/>
            <person name="Heiman D."/>
            <person name="Howarth C."/>
            <person name="Larimer J."/>
            <person name="Lui A."/>
            <person name="MacDonald P.J.P."/>
            <person name="McCowen C."/>
            <person name="Montmayeur A."/>
            <person name="Murphy C."/>
            <person name="Neiman D."/>
            <person name="Pearson M."/>
            <person name="Priest M."/>
            <person name="Roberts A."/>
            <person name="Saif S."/>
            <person name="Shea T."/>
            <person name="Sisk P."/>
            <person name="Stolte C."/>
            <person name="Sykes S."/>
            <person name="Wortman J."/>
            <person name="Nusbaum C."/>
            <person name="Birren B."/>
        </authorList>
    </citation>
    <scope>NUCLEOTIDE SEQUENCE [LARGE SCALE GENOMIC DNA]</scope>
    <source>
        <strain evidence="1 2">CL03T12C04</strain>
    </source>
</reference>